<evidence type="ECO:0000313" key="2">
    <source>
        <dbReference type="EMBL" id="QII44027.1"/>
    </source>
</evidence>
<evidence type="ECO:0000256" key="1">
    <source>
        <dbReference type="SAM" id="MobiDB-lite"/>
    </source>
</evidence>
<dbReference type="KEGG" id="mut:GVT53_04845"/>
<dbReference type="Proteomes" id="UP000502928">
    <property type="component" value="Chromosome"/>
</dbReference>
<accession>A0A6G7J0K4</accession>
<name>A0A6G7J0K4_9FLAO</name>
<protein>
    <submittedName>
        <fullName evidence="2">Uncharacterized protein</fullName>
    </submittedName>
</protein>
<proteinExistence type="predicted"/>
<dbReference type="AlphaFoldDB" id="A0A6G7J0K4"/>
<feature type="compositionally biased region" description="Basic and acidic residues" evidence="1">
    <location>
        <begin position="24"/>
        <end position="61"/>
    </location>
</feature>
<feature type="region of interest" description="Disordered" evidence="1">
    <location>
        <begin position="24"/>
        <end position="75"/>
    </location>
</feature>
<reference evidence="2 3" key="1">
    <citation type="submission" date="2020-02" db="EMBL/GenBank/DDBJ databases">
        <title>Complete genome of Muricauda sp. 501str8.</title>
        <authorList>
            <person name="Dong B."/>
            <person name="Zhu S."/>
            <person name="Yang J."/>
            <person name="Chen J."/>
        </authorList>
    </citation>
    <scope>NUCLEOTIDE SEQUENCE [LARGE SCALE GENOMIC DNA]</scope>
    <source>
        <strain evidence="2 3">501str8</strain>
    </source>
</reference>
<dbReference type="EMBL" id="CP049616">
    <property type="protein sequence ID" value="QII44027.1"/>
    <property type="molecule type" value="Genomic_DNA"/>
</dbReference>
<sequence>MMKKHSLYLILAVTMLYATSCRDKKLNHPKQGEELKEVKKTQSESMEKYKEWSDSDKEKDSTTTQTDSTDRDSLN</sequence>
<dbReference type="RefSeq" id="WP_166247688.1">
    <property type="nucleotide sequence ID" value="NZ_CP049616.1"/>
</dbReference>
<keyword evidence="3" id="KW-1185">Reference proteome</keyword>
<evidence type="ECO:0000313" key="3">
    <source>
        <dbReference type="Proteomes" id="UP000502928"/>
    </source>
</evidence>
<gene>
    <name evidence="2" type="ORF">GVT53_04845</name>
</gene>
<organism evidence="2 3">
    <name type="scientific">Flagellimonas oceani</name>
    <dbReference type="NCBI Taxonomy" id="2698672"/>
    <lineage>
        <taxon>Bacteria</taxon>
        <taxon>Pseudomonadati</taxon>
        <taxon>Bacteroidota</taxon>
        <taxon>Flavobacteriia</taxon>
        <taxon>Flavobacteriales</taxon>
        <taxon>Flavobacteriaceae</taxon>
        <taxon>Flagellimonas</taxon>
    </lineage>
</organism>